<dbReference type="PANTHER" id="PTHR34812:SF3">
    <property type="entry name" value="PHOTOSYSTEM II REACTION CENTER PROTEIN J"/>
    <property type="match status" value="1"/>
</dbReference>
<keyword evidence="4 7" id="KW-1133">Transmembrane helix</keyword>
<dbReference type="GO" id="GO:0009539">
    <property type="term" value="C:photosystem II reaction center"/>
    <property type="evidence" value="ECO:0007669"/>
    <property type="project" value="InterPro"/>
</dbReference>
<reference evidence="8" key="2">
    <citation type="submission" date="2014-06" db="EMBL/GenBank/DDBJ databases">
        <authorList>
            <person name="Sabir J.S.M."/>
            <person name="Yu M."/>
            <person name="Ashworth M.P."/>
            <person name="Baeshen N.A."/>
            <person name="Baeshen M.N."/>
            <person name="Bahieldin A."/>
            <person name="Theriot E.C."/>
            <person name="Jansen R.K."/>
        </authorList>
    </citation>
    <scope>NUCLEOTIDE SEQUENCE</scope>
</reference>
<proteinExistence type="inferred from homology"/>
<feature type="transmembrane region" description="Helical" evidence="7">
    <location>
        <begin position="7"/>
        <end position="29"/>
    </location>
</feature>
<dbReference type="GO" id="GO:0009535">
    <property type="term" value="C:chloroplast thylakoid membrane"/>
    <property type="evidence" value="ECO:0007669"/>
    <property type="project" value="UniProtKB-SubCell"/>
</dbReference>
<dbReference type="GO" id="GO:0015979">
    <property type="term" value="P:photosynthesis"/>
    <property type="evidence" value="ECO:0007669"/>
    <property type="project" value="UniProtKB-UniRule"/>
</dbReference>
<keyword evidence="1 7" id="KW-0674">Reaction center</keyword>
<evidence type="ECO:0000256" key="3">
    <source>
        <dbReference type="ARBA" id="ARBA00022692"/>
    </source>
</evidence>
<dbReference type="SUPFAM" id="SSF161021">
    <property type="entry name" value="Photosystem II reaction center protein J, PsbJ"/>
    <property type="match status" value="1"/>
</dbReference>
<keyword evidence="6 7" id="KW-0604">Photosystem II</keyword>
<organism evidence="8">
    <name type="scientific">Thalassiosira weissflogii</name>
    <name type="common">Marine diatom</name>
    <dbReference type="NCBI Taxonomy" id="1577725"/>
    <lineage>
        <taxon>Eukaryota</taxon>
        <taxon>Sar</taxon>
        <taxon>Stramenopiles</taxon>
        <taxon>Ochrophyta</taxon>
        <taxon>Bacillariophyta</taxon>
        <taxon>Coscinodiscophyceae</taxon>
        <taxon>Thalassiosirophycidae</taxon>
        <taxon>Thalassiosirales</taxon>
        <taxon>Thalassiosiraceae</taxon>
        <taxon>Conticribra</taxon>
    </lineage>
</organism>
<dbReference type="RefSeq" id="YP_009093468.1">
    <property type="nucleotide sequence ID" value="NC_025314.1"/>
</dbReference>
<protein>
    <recommendedName>
        <fullName evidence="7">Photosystem II reaction center protein J</fullName>
        <shortName evidence="7">PSII-J</shortName>
    </recommendedName>
</protein>
<evidence type="ECO:0000313" key="8">
    <source>
        <dbReference type="EMBL" id="AIR76141.1"/>
    </source>
</evidence>
<name>A0A089VIR0_THAWE</name>
<comment type="similarity">
    <text evidence="7">Belongs to the PsbJ family.</text>
</comment>
<evidence type="ECO:0000256" key="1">
    <source>
        <dbReference type="ARBA" id="ARBA00022469"/>
    </source>
</evidence>
<dbReference type="EMBL" id="KJ958485">
    <property type="protein sequence ID" value="AIR76141.1"/>
    <property type="molecule type" value="Genomic_DNA"/>
</dbReference>
<reference evidence="8" key="1">
    <citation type="journal article" date="2014" name="PLoS ONE">
        <title>Conserved gene order and expanded inverted repeats characterize plastid genomes of Thalassiosirales.</title>
        <authorList>
            <person name="Sabir J.S."/>
            <person name="Yu M."/>
            <person name="Ashworth M.P."/>
            <person name="Baeshen N.A."/>
            <person name="Baeshen M.N."/>
            <person name="Bahieldin A."/>
            <person name="Theriot E.C."/>
            <person name="Jansen R.K."/>
        </authorList>
    </citation>
    <scope>NUCLEOTIDE SEQUENCE</scope>
</reference>
<evidence type="ECO:0000256" key="7">
    <source>
        <dbReference type="HAMAP-Rule" id="MF_01305"/>
    </source>
</evidence>
<comment type="function">
    <text evidence="7">One of the components of the core complex of photosystem II (PSII). PSII is a light-driven water:plastoquinone oxidoreductase that uses light energy to abstract electrons from H(2)O, generating O(2) and a proton gradient subsequently used for ATP formation. It consists of a core antenna complex that captures photons, and an electron transfer chain that converts photonic excitation into a charge separation.</text>
</comment>
<sequence length="39" mass="3989">MANTGRVPLWLVGLVGGFAAITIVSLFIYGSYSGLGSSL</sequence>
<accession>A0A089VIR0</accession>
<evidence type="ECO:0000256" key="4">
    <source>
        <dbReference type="ARBA" id="ARBA00022989"/>
    </source>
</evidence>
<keyword evidence="2 7" id="KW-0602">Photosynthesis</keyword>
<dbReference type="NCBIfam" id="NF002722">
    <property type="entry name" value="PRK02565.1"/>
    <property type="match status" value="1"/>
</dbReference>
<dbReference type="AlphaFoldDB" id="A0A089VIR0"/>
<dbReference type="InterPro" id="IPR037267">
    <property type="entry name" value="PSII_PsbJ_sf"/>
</dbReference>
<comment type="subunit">
    <text evidence="7">PSII is composed of 1 copy each of membrane proteins PsbA, PsbB, PsbC, PsbD, PsbE, PsbF, PsbH, PsbI, PsbJ, PsbK, PsbL, PsbM, PsbT, PsbX, PsbY, PsbZ, Psb30/Ycf12, at least 3 peripheral proteins of the oxygen-evolving complex and a large number of cofactors. It forms dimeric complexes.</text>
</comment>
<keyword evidence="7" id="KW-0793">Thylakoid</keyword>
<comment type="subcellular location">
    <subcellularLocation>
        <location evidence="7">Plastid</location>
        <location evidence="7">Chloroplast thylakoid membrane</location>
        <topology evidence="7">Single-pass membrane protein</topology>
    </subcellularLocation>
</comment>
<keyword evidence="8" id="KW-0934">Plastid</keyword>
<keyword evidence="3 7" id="KW-0812">Transmembrane</keyword>
<dbReference type="Gene3D" id="6.10.250.2070">
    <property type="match status" value="1"/>
</dbReference>
<dbReference type="InterPro" id="IPR002682">
    <property type="entry name" value="PSII_PsbJ"/>
</dbReference>
<evidence type="ECO:0000256" key="6">
    <source>
        <dbReference type="ARBA" id="ARBA00023276"/>
    </source>
</evidence>
<dbReference type="PANTHER" id="PTHR34812">
    <property type="entry name" value="PHOTOSYSTEM II REACTION CENTER PROTEIN J"/>
    <property type="match status" value="1"/>
</dbReference>
<evidence type="ECO:0000256" key="2">
    <source>
        <dbReference type="ARBA" id="ARBA00022531"/>
    </source>
</evidence>
<keyword evidence="5 7" id="KW-0472">Membrane</keyword>
<dbReference type="GeneID" id="20834246"/>
<keyword evidence="8" id="KW-0150">Chloroplast</keyword>
<gene>
    <name evidence="7 8" type="primary">psbJ</name>
</gene>
<geneLocation type="chloroplast" evidence="8"/>
<dbReference type="HAMAP" id="MF_01305">
    <property type="entry name" value="PSII_PsbJ"/>
    <property type="match status" value="1"/>
</dbReference>
<evidence type="ECO:0000256" key="5">
    <source>
        <dbReference type="ARBA" id="ARBA00023136"/>
    </source>
</evidence>
<dbReference type="Pfam" id="PF01788">
    <property type="entry name" value="PsbJ"/>
    <property type="match status" value="1"/>
</dbReference>